<evidence type="ECO:0000256" key="3">
    <source>
        <dbReference type="ARBA" id="ARBA00022921"/>
    </source>
</evidence>
<accession>A0A0M3ZCU3</accession>
<protein>
    <recommendedName>
        <fullName evidence="6">25 kDa core protein OPG138</fullName>
    </recommendedName>
</protein>
<evidence type="ECO:0000256" key="2">
    <source>
        <dbReference type="ARBA" id="ARBA00022844"/>
    </source>
</evidence>
<organism evidence="8 9">
    <name type="scientific">Turkeypox virus</name>
    <dbReference type="NCBI Taxonomy" id="336486"/>
    <lineage>
        <taxon>Viruses</taxon>
        <taxon>Varidnaviria</taxon>
        <taxon>Bamfordvirae</taxon>
        <taxon>Nucleocytoviricota</taxon>
        <taxon>Pokkesviricetes</taxon>
        <taxon>Chitovirales</taxon>
        <taxon>Poxviridae</taxon>
        <taxon>Chordopoxvirinae</taxon>
        <taxon>Avipoxvirus</taxon>
        <taxon>Avipoxvirus turkeypox</taxon>
    </lineage>
</organism>
<dbReference type="InterPro" id="IPR006744">
    <property type="entry name" value="Poxvirus_A12"/>
</dbReference>
<reference evidence="8 9" key="1">
    <citation type="journal article" date="2015" name="Infect. Genet. Evol.">
        <title>Unique genomic organization of a novel Avipoxvirus detected in turkey (Meleagris gallopavo).</title>
        <authorList>
            <person name="Banyai K."/>
            <person name="Palya V."/>
            <person name="Denes B."/>
            <person name="Glavits R."/>
            <person name="Ivanics E."/>
            <person name="Horvath B."/>
            <person name="Farkas S.L."/>
            <person name="Marton S."/>
            <person name="Balint A."/>
            <person name="Gyuranecz M."/>
            <person name="Erdelyi K."/>
            <person name="Dan A."/>
        </authorList>
    </citation>
    <scope>NUCLEOTIDE SEQUENCE [LARGE SCALE GENOMIC DNA]</scope>
    <source>
        <strain evidence="8 9">TKPV-HU1124/2011</strain>
    </source>
</reference>
<dbReference type="Pfam" id="PF04651">
    <property type="entry name" value="Pox_A12"/>
    <property type="match status" value="1"/>
</dbReference>
<dbReference type="EMBL" id="KP728110">
    <property type="protein sequence ID" value="ALA62504.1"/>
    <property type="molecule type" value="Genomic_DNA"/>
</dbReference>
<dbReference type="RefSeq" id="YP_009177151.1">
    <property type="nucleotide sequence ID" value="NC_028238.1"/>
</dbReference>
<dbReference type="Proteomes" id="UP000142477">
    <property type="component" value="Segment"/>
</dbReference>
<evidence type="ECO:0000256" key="1">
    <source>
        <dbReference type="ARBA" id="ARBA00004328"/>
    </source>
</evidence>
<name>A0A0M3ZCU3_9POXV</name>
<dbReference type="OrthoDB" id="21497at10239"/>
<feature type="region of interest" description="Disordered" evidence="7">
    <location>
        <begin position="146"/>
        <end position="169"/>
    </location>
</feature>
<evidence type="ECO:0000256" key="6">
    <source>
        <dbReference type="ARBA" id="ARBA00034854"/>
    </source>
</evidence>
<dbReference type="KEGG" id="vg:26122820"/>
<sequence>MAGKRELQQQSSFSEYLDALHKIDPQLKTLLSHISSITGNTSQTNQLADTLTTKNSNLHNVTSTSDTCAGAPRVRSRCTTAIRKPCTPRRRNGMASNEQQIQAVTNTGKIVYGVVNEDGKLEVKGHVGEIKEDLLGLELDVVNAGRKTRTRKTSSRKKCMMQQNHQIMP</sequence>
<evidence type="ECO:0000313" key="9">
    <source>
        <dbReference type="Proteomes" id="UP000142477"/>
    </source>
</evidence>
<evidence type="ECO:0000256" key="7">
    <source>
        <dbReference type="SAM" id="MobiDB-lite"/>
    </source>
</evidence>
<dbReference type="GO" id="GO:0044423">
    <property type="term" value="C:virion component"/>
    <property type="evidence" value="ECO:0007669"/>
    <property type="project" value="UniProtKB-KW"/>
</dbReference>
<comment type="similarity">
    <text evidence="5">Belongs to the orthopoxvirus OPG138 family.</text>
</comment>
<keyword evidence="3" id="KW-0426">Late protein</keyword>
<comment type="subcellular location">
    <subcellularLocation>
        <location evidence="1">Virion</location>
    </subcellularLocation>
</comment>
<evidence type="ECO:0000313" key="8">
    <source>
        <dbReference type="EMBL" id="ALA62504.1"/>
    </source>
</evidence>
<feature type="compositionally biased region" description="Basic residues" evidence="7">
    <location>
        <begin position="146"/>
        <end position="159"/>
    </location>
</feature>
<evidence type="ECO:0000256" key="5">
    <source>
        <dbReference type="ARBA" id="ARBA00034774"/>
    </source>
</evidence>
<proteinExistence type="inferred from homology"/>
<dbReference type="GeneID" id="26122820"/>
<keyword evidence="9" id="KW-1185">Reference proteome</keyword>
<evidence type="ECO:0000256" key="4">
    <source>
        <dbReference type="ARBA" id="ARBA00024862"/>
    </source>
</evidence>
<keyword evidence="2" id="KW-0946">Virion</keyword>
<comment type="function">
    <text evidence="4">Component of the virion core that undergoes proteolytic processing during the immature virion (IV) to mature virion (MV) transition. Essential for the formation of a structurally normal core.</text>
</comment>